<evidence type="ECO:0000313" key="3">
    <source>
        <dbReference type="Proteomes" id="UP000653099"/>
    </source>
</evidence>
<dbReference type="Proteomes" id="UP000653099">
    <property type="component" value="Unassembled WGS sequence"/>
</dbReference>
<reference evidence="2" key="2">
    <citation type="submission" date="2020-09" db="EMBL/GenBank/DDBJ databases">
        <authorList>
            <person name="Sun Q."/>
            <person name="Ohkuma M."/>
        </authorList>
    </citation>
    <scope>NUCLEOTIDE SEQUENCE</scope>
    <source>
        <strain evidence="2">JCM 14359</strain>
    </source>
</reference>
<dbReference type="EMBL" id="BMOC01000001">
    <property type="protein sequence ID" value="GGI95234.1"/>
    <property type="molecule type" value="Genomic_DNA"/>
</dbReference>
<keyword evidence="1" id="KW-1133">Transmembrane helix</keyword>
<evidence type="ECO:0000256" key="1">
    <source>
        <dbReference type="SAM" id="Phobius"/>
    </source>
</evidence>
<protein>
    <submittedName>
        <fullName evidence="2">Uncharacterized protein</fullName>
    </submittedName>
</protein>
<accession>A0A830E6V4</accession>
<keyword evidence="1" id="KW-0472">Membrane</keyword>
<sequence>MLGVGCIGLAVYTALDPLSRGRSFVSGAEWEQDPKQAQRKDRAYTYVWAGVMILIGLASFLVGLTT</sequence>
<name>A0A830E6V4_9EURY</name>
<feature type="transmembrane region" description="Helical" evidence="1">
    <location>
        <begin position="43"/>
        <end position="64"/>
    </location>
</feature>
<comment type="caution">
    <text evidence="2">The sequence shown here is derived from an EMBL/GenBank/DDBJ whole genome shotgun (WGS) entry which is preliminary data.</text>
</comment>
<proteinExistence type="predicted"/>
<evidence type="ECO:0000313" key="2">
    <source>
        <dbReference type="EMBL" id="GGI95234.1"/>
    </source>
</evidence>
<dbReference type="AlphaFoldDB" id="A0A830E6V4"/>
<keyword evidence="1" id="KW-0812">Transmembrane</keyword>
<reference evidence="2" key="1">
    <citation type="journal article" date="2014" name="Int. J. Syst. Evol. Microbiol.">
        <title>Complete genome sequence of Corynebacterium casei LMG S-19264T (=DSM 44701T), isolated from a smear-ripened cheese.</title>
        <authorList>
            <consortium name="US DOE Joint Genome Institute (JGI-PGF)"/>
            <person name="Walter F."/>
            <person name="Albersmeier A."/>
            <person name="Kalinowski J."/>
            <person name="Ruckert C."/>
        </authorList>
    </citation>
    <scope>NUCLEOTIDE SEQUENCE</scope>
    <source>
        <strain evidence="2">JCM 14359</strain>
    </source>
</reference>
<gene>
    <name evidence="2" type="ORF">GCM10008995_01760</name>
</gene>
<keyword evidence="3" id="KW-1185">Reference proteome</keyword>
<organism evidence="2 3">
    <name type="scientific">Halobellus salinus</name>
    <dbReference type="NCBI Taxonomy" id="931585"/>
    <lineage>
        <taxon>Archaea</taxon>
        <taxon>Methanobacteriati</taxon>
        <taxon>Methanobacteriota</taxon>
        <taxon>Stenosarchaea group</taxon>
        <taxon>Halobacteria</taxon>
        <taxon>Halobacteriales</taxon>
        <taxon>Haloferacaceae</taxon>
        <taxon>Halobellus</taxon>
    </lineage>
</organism>